<dbReference type="InterPro" id="IPR032799">
    <property type="entry name" value="TAXi_C"/>
</dbReference>
<dbReference type="SUPFAM" id="SSF50630">
    <property type="entry name" value="Acid proteases"/>
    <property type="match status" value="1"/>
</dbReference>
<keyword evidence="3" id="KW-1185">Reference proteome</keyword>
<comment type="caution">
    <text evidence="2">The sequence shown here is derived from an EMBL/GenBank/DDBJ whole genome shotgun (WGS) entry which is preliminary data.</text>
</comment>
<protein>
    <recommendedName>
        <fullName evidence="1">Xylanase inhibitor C-terminal domain-containing protein</fullName>
    </recommendedName>
</protein>
<reference evidence="2" key="1">
    <citation type="submission" date="2019-11" db="EMBL/GenBank/DDBJ databases">
        <authorList>
            <person name="Liu Y."/>
            <person name="Hou J."/>
            <person name="Li T.-Q."/>
            <person name="Guan C.-H."/>
            <person name="Wu X."/>
            <person name="Wu H.-Z."/>
            <person name="Ling F."/>
            <person name="Zhang R."/>
            <person name="Shi X.-G."/>
            <person name="Ren J.-P."/>
            <person name="Chen E.-F."/>
            <person name="Sun J.-M."/>
        </authorList>
    </citation>
    <scope>NUCLEOTIDE SEQUENCE</scope>
    <source>
        <strain evidence="2">Adult_tree_wgs_1</strain>
        <tissue evidence="2">Leaves</tissue>
    </source>
</reference>
<accession>A0A834HC29</accession>
<sequence>MADRLDTAQSLEGSIPLQHDAVVRLYIYQGGRRLLPDYKSQRGPSSEGLLFSSSKQRPHCNLNLKSISINGQTLGIYSSIFAISSNKRTIVDSGTTLAYIAEEAFNPFVSGVNHDREQWIKCLAGAAVWCIGFQKIDGQEINDFRRYAFVRKVKSVTQFNSNMVTILGLESVVSTKLPQVVWECSKESMKCNSS</sequence>
<evidence type="ECO:0000259" key="1">
    <source>
        <dbReference type="Pfam" id="PF14541"/>
    </source>
</evidence>
<evidence type="ECO:0000313" key="3">
    <source>
        <dbReference type="Proteomes" id="UP000626092"/>
    </source>
</evidence>
<dbReference type="Proteomes" id="UP000626092">
    <property type="component" value="Unassembled WGS sequence"/>
</dbReference>
<name>A0A834HC29_RHOSS</name>
<feature type="domain" description="Xylanase inhibitor C-terminal" evidence="1">
    <location>
        <begin position="62"/>
        <end position="119"/>
    </location>
</feature>
<dbReference type="Gene3D" id="2.40.70.10">
    <property type="entry name" value="Acid Proteases"/>
    <property type="match status" value="1"/>
</dbReference>
<dbReference type="Pfam" id="PF14541">
    <property type="entry name" value="TAXi_C"/>
    <property type="match status" value="1"/>
</dbReference>
<organism evidence="2 3">
    <name type="scientific">Rhododendron simsii</name>
    <name type="common">Sims's rhododendron</name>
    <dbReference type="NCBI Taxonomy" id="118357"/>
    <lineage>
        <taxon>Eukaryota</taxon>
        <taxon>Viridiplantae</taxon>
        <taxon>Streptophyta</taxon>
        <taxon>Embryophyta</taxon>
        <taxon>Tracheophyta</taxon>
        <taxon>Spermatophyta</taxon>
        <taxon>Magnoliopsida</taxon>
        <taxon>eudicotyledons</taxon>
        <taxon>Gunneridae</taxon>
        <taxon>Pentapetalae</taxon>
        <taxon>asterids</taxon>
        <taxon>Ericales</taxon>
        <taxon>Ericaceae</taxon>
        <taxon>Ericoideae</taxon>
        <taxon>Rhodoreae</taxon>
        <taxon>Rhododendron</taxon>
    </lineage>
</organism>
<dbReference type="EMBL" id="WJXA01000004">
    <property type="protein sequence ID" value="KAF7145315.1"/>
    <property type="molecule type" value="Genomic_DNA"/>
</dbReference>
<dbReference type="AlphaFoldDB" id="A0A834HC29"/>
<dbReference type="InterPro" id="IPR021109">
    <property type="entry name" value="Peptidase_aspartic_dom_sf"/>
</dbReference>
<dbReference type="OrthoDB" id="1747070at2759"/>
<gene>
    <name evidence="2" type="ORF">RHSIM_Rhsim04G0108700</name>
</gene>
<proteinExistence type="predicted"/>
<evidence type="ECO:0000313" key="2">
    <source>
        <dbReference type="EMBL" id="KAF7145315.1"/>
    </source>
</evidence>